<gene>
    <name evidence="1" type="ORF">REH87_003916</name>
</gene>
<name>A0AAI9CPB2_STEMA</name>
<sequence length="369" mass="42203">MAFSVIANVRDVRTGSLVIYAQAGIEEYLSLIGPEFDEFHIQRKRVQHRGYGRMKEDIKAGTLLPTITLAVKANWVDQVNAAFERGEDLSQLLQSPGRVDILDGLQRTHLLSDLQDEGHRFDDGQKLILEFWLEREVKNLIYRIIVLNSGQKPMSMRHQIELLFSTTKDELKNRIPGIEIMVERDDERRTRPGKYPLERLAISYYAYITKSAEIDKENIIAQKLVEEGVLAGGEDELGRNFEKFTRILKKFVEIDQRVHARCPKEQFLWIGSDNVMISIFSAASDFSITDARESRMHAALDRLILDLAEAPEAQDVLGFAVFKNTIQGIPVRRTNVGYATRKLLFAAFKEYFRDEGEKPLADIWAAEAT</sequence>
<evidence type="ECO:0000313" key="1">
    <source>
        <dbReference type="EMBL" id="EKZ1928853.1"/>
    </source>
</evidence>
<protein>
    <submittedName>
        <fullName evidence="1">Uncharacterized protein</fullName>
    </submittedName>
</protein>
<proteinExistence type="predicted"/>
<evidence type="ECO:0000313" key="2">
    <source>
        <dbReference type="Proteomes" id="UP001225498"/>
    </source>
</evidence>
<dbReference type="Proteomes" id="UP001225498">
    <property type="component" value="Unassembled WGS sequence"/>
</dbReference>
<comment type="caution">
    <text evidence="1">The sequence shown here is derived from an EMBL/GenBank/DDBJ whole genome shotgun (WGS) entry which is preliminary data.</text>
</comment>
<dbReference type="AlphaFoldDB" id="A0AAI9CPB2"/>
<accession>A0AAI9CPB2</accession>
<organism evidence="1 2">
    <name type="scientific">Stenotrophomonas maltophilia</name>
    <name type="common">Pseudomonas maltophilia</name>
    <name type="synonym">Xanthomonas maltophilia</name>
    <dbReference type="NCBI Taxonomy" id="40324"/>
    <lineage>
        <taxon>Bacteria</taxon>
        <taxon>Pseudomonadati</taxon>
        <taxon>Pseudomonadota</taxon>
        <taxon>Gammaproteobacteria</taxon>
        <taxon>Lysobacterales</taxon>
        <taxon>Lysobacteraceae</taxon>
        <taxon>Stenotrophomonas</taxon>
        <taxon>Stenotrophomonas maltophilia group</taxon>
    </lineage>
</organism>
<dbReference type="RefSeq" id="WP_005407843.1">
    <property type="nucleotide sequence ID" value="NZ_CP133414.1"/>
</dbReference>
<reference evidence="1" key="1">
    <citation type="submission" date="2023-08" db="EMBL/GenBank/DDBJ databases">
        <authorList>
            <consortium name="Clinical and Environmental Microbiology Branch: Whole genome sequencing antimicrobial resistance pathogens in the healthcare setting"/>
        </authorList>
    </citation>
    <scope>NUCLEOTIDE SEQUENCE</scope>
    <source>
        <strain evidence="1">2023CJ-00293</strain>
    </source>
</reference>
<dbReference type="EMBL" id="ABLTIR010000140">
    <property type="protein sequence ID" value="EKZ1928853.1"/>
    <property type="molecule type" value="Genomic_DNA"/>
</dbReference>